<name>A0A7W8Z9Q4_9ACTN</name>
<feature type="chain" id="PRO_5031501345" evidence="1">
    <location>
        <begin position="29"/>
        <end position="321"/>
    </location>
</feature>
<dbReference type="AlphaFoldDB" id="A0A7W8Z9Q4"/>
<gene>
    <name evidence="2" type="ORF">BJ981_005624</name>
</gene>
<proteinExistence type="predicted"/>
<evidence type="ECO:0000313" key="2">
    <source>
        <dbReference type="EMBL" id="MBB5629925.1"/>
    </source>
</evidence>
<accession>A0A7W8Z9Q4</accession>
<feature type="signal peptide" evidence="1">
    <location>
        <begin position="1"/>
        <end position="28"/>
    </location>
</feature>
<keyword evidence="1" id="KW-0732">Signal</keyword>
<dbReference type="EMBL" id="JACHBR010000001">
    <property type="protein sequence ID" value="MBB5629925.1"/>
    <property type="molecule type" value="Genomic_DNA"/>
</dbReference>
<evidence type="ECO:0000256" key="1">
    <source>
        <dbReference type="SAM" id="SignalP"/>
    </source>
</evidence>
<dbReference type="Proteomes" id="UP000588112">
    <property type="component" value="Unassembled WGS sequence"/>
</dbReference>
<protein>
    <submittedName>
        <fullName evidence="2">Uncharacterized protein</fullName>
    </submittedName>
</protein>
<keyword evidence="3" id="KW-1185">Reference proteome</keyword>
<reference evidence="2 3" key="1">
    <citation type="submission" date="2020-08" db="EMBL/GenBank/DDBJ databases">
        <title>Sequencing the genomes of 1000 actinobacteria strains.</title>
        <authorList>
            <person name="Klenk H.-P."/>
        </authorList>
    </citation>
    <scope>NUCLEOTIDE SEQUENCE [LARGE SCALE GENOMIC DNA]</scope>
    <source>
        <strain evidence="2 3">DSM 45790</strain>
    </source>
</reference>
<dbReference type="Gene3D" id="2.60.120.430">
    <property type="entry name" value="Galactose-binding lectin"/>
    <property type="match status" value="1"/>
</dbReference>
<sequence>MRRRPTLWSVMLLTVTATLILGPPPARAAPAPTPTGASQRCVQGTDPDAFTILHLDGGRGQTYPPAGLPRLADGDMIRIEPDLADEVDVSLLAPADPWDIVTPAGNPQAAGNGYPAPLMNQYSLLVWAGGSPFQVSRPSNCVMPGADTVTLGINDPETWDNTGAWDVVVKLYRAPVHDGGFERQTSGAVSWPWATEGPDSKGIDLNRGFAHTFRNNAFIRTSGRNWNALTQQIAVRRNTDYVVRGFIRTTANINTAFFGVRLPGMWPPTEVHFGPTPGGGYQLVEKPFNSLNNDVVTVFAGFWGVGADGWMQMDDIAVLSS</sequence>
<evidence type="ECO:0000313" key="3">
    <source>
        <dbReference type="Proteomes" id="UP000588112"/>
    </source>
</evidence>
<comment type="caution">
    <text evidence="2">The sequence shown here is derived from an EMBL/GenBank/DDBJ whole genome shotgun (WGS) entry which is preliminary data.</text>
</comment>
<organism evidence="2 3">
    <name type="scientific">Sphaerisporangium krabiense</name>
    <dbReference type="NCBI Taxonomy" id="763782"/>
    <lineage>
        <taxon>Bacteria</taxon>
        <taxon>Bacillati</taxon>
        <taxon>Actinomycetota</taxon>
        <taxon>Actinomycetes</taxon>
        <taxon>Streptosporangiales</taxon>
        <taxon>Streptosporangiaceae</taxon>
        <taxon>Sphaerisporangium</taxon>
    </lineage>
</organism>
<dbReference type="Gene3D" id="2.60.120.260">
    <property type="entry name" value="Galactose-binding domain-like"/>
    <property type="match status" value="1"/>
</dbReference>
<dbReference type="RefSeq" id="WP_184615383.1">
    <property type="nucleotide sequence ID" value="NZ_BOOS01000031.1"/>
</dbReference>